<organism evidence="1">
    <name type="scientific">Brugia timori</name>
    <dbReference type="NCBI Taxonomy" id="42155"/>
    <lineage>
        <taxon>Eukaryota</taxon>
        <taxon>Metazoa</taxon>
        <taxon>Ecdysozoa</taxon>
        <taxon>Nematoda</taxon>
        <taxon>Chromadorea</taxon>
        <taxon>Rhabditida</taxon>
        <taxon>Spirurina</taxon>
        <taxon>Spiruromorpha</taxon>
        <taxon>Filarioidea</taxon>
        <taxon>Onchocercidae</taxon>
        <taxon>Brugia</taxon>
    </lineage>
</organism>
<sequence length="35" mass="4100">LESFDITRINAPFSSFNFWLSARRCSNCFLVKLLC</sequence>
<proteinExistence type="predicted"/>
<dbReference type="AlphaFoldDB" id="A0A0R3QQE4"/>
<reference evidence="1" key="1">
    <citation type="submission" date="2017-02" db="UniProtKB">
        <authorList>
            <consortium name="WormBaseParasite"/>
        </authorList>
    </citation>
    <scope>IDENTIFICATION</scope>
</reference>
<evidence type="ECO:0000313" key="1">
    <source>
        <dbReference type="WBParaSite" id="BTMF_0000992901-mRNA-1"/>
    </source>
</evidence>
<dbReference type="WBParaSite" id="BTMF_0000992901-mRNA-1">
    <property type="protein sequence ID" value="BTMF_0000992901-mRNA-1"/>
    <property type="gene ID" value="BTMF_0000992901"/>
</dbReference>
<protein>
    <submittedName>
        <fullName evidence="1">Ovule protein</fullName>
    </submittedName>
</protein>
<accession>A0A0R3QQE4</accession>
<name>A0A0R3QQE4_9BILA</name>